<comment type="caution">
    <text evidence="2">The sequence shown here is derived from an EMBL/GenBank/DDBJ whole genome shotgun (WGS) entry which is preliminary data.</text>
</comment>
<feature type="transmembrane region" description="Helical" evidence="1">
    <location>
        <begin position="70"/>
        <end position="91"/>
    </location>
</feature>
<evidence type="ECO:0000256" key="1">
    <source>
        <dbReference type="SAM" id="Phobius"/>
    </source>
</evidence>
<accession>A0ABR9XND4</accession>
<keyword evidence="1" id="KW-0812">Transmembrane</keyword>
<keyword evidence="3" id="KW-1185">Reference proteome</keyword>
<keyword evidence="1" id="KW-0472">Membrane</keyword>
<organism evidence="2 3">
    <name type="scientific">Mucilaginibacter boryungensis</name>
    <dbReference type="NCBI Taxonomy" id="768480"/>
    <lineage>
        <taxon>Bacteria</taxon>
        <taxon>Pseudomonadati</taxon>
        <taxon>Bacteroidota</taxon>
        <taxon>Sphingobacteriia</taxon>
        <taxon>Sphingobacteriales</taxon>
        <taxon>Sphingobacteriaceae</taxon>
        <taxon>Mucilaginibacter</taxon>
    </lineage>
</organism>
<gene>
    <name evidence="2" type="primary">vanZ</name>
    <name evidence="2" type="ORF">IRJ18_20730</name>
</gene>
<sequence length="129" mass="14292">MLFKYHRPAILWALLILILCSISFGSVGHSHLFFPGFDKLVHCGLFFVLTVLMCNGFIRKHSTDNFAVIDALKVFIIALSYGALIEVLQLFVFTWRGAEWADLFSDAVGAGMGVFGTLVILYASTNAKN</sequence>
<feature type="transmembrane region" description="Helical" evidence="1">
    <location>
        <begin position="103"/>
        <end position="123"/>
    </location>
</feature>
<evidence type="ECO:0000313" key="3">
    <source>
        <dbReference type="Proteomes" id="UP000632774"/>
    </source>
</evidence>
<dbReference type="NCBIfam" id="NF037970">
    <property type="entry name" value="vanZ_1"/>
    <property type="match status" value="1"/>
</dbReference>
<protein>
    <submittedName>
        <fullName evidence="2">VanZ family protein</fullName>
    </submittedName>
</protein>
<dbReference type="Proteomes" id="UP000632774">
    <property type="component" value="Unassembled WGS sequence"/>
</dbReference>
<evidence type="ECO:0000313" key="2">
    <source>
        <dbReference type="EMBL" id="MBE9668806.1"/>
    </source>
</evidence>
<dbReference type="RefSeq" id="WP_194108186.1">
    <property type="nucleotide sequence ID" value="NZ_JADFFM010000002.1"/>
</dbReference>
<keyword evidence="1" id="KW-1133">Transmembrane helix</keyword>
<reference evidence="2 3" key="1">
    <citation type="submission" date="2020-10" db="EMBL/GenBank/DDBJ databases">
        <title>Mucilaginibacter mali sp. nov., isolated from rhizosphere soil of apple orchard.</title>
        <authorList>
            <person name="Lee J.-S."/>
            <person name="Kim H.S."/>
            <person name="Kim J.-S."/>
        </authorList>
    </citation>
    <scope>NUCLEOTIDE SEQUENCE [LARGE SCALE GENOMIC DNA]</scope>
    <source>
        <strain evidence="2 3">KCTC 23157</strain>
    </source>
</reference>
<dbReference type="PANTHER" id="PTHR28008">
    <property type="entry name" value="DOMAIN PROTEIN, PUTATIVE (AFU_ORTHOLOGUE AFUA_3G10980)-RELATED"/>
    <property type="match status" value="1"/>
</dbReference>
<name>A0ABR9XND4_9SPHI</name>
<feature type="transmembrane region" description="Helical" evidence="1">
    <location>
        <begin position="41"/>
        <end position="58"/>
    </location>
</feature>
<dbReference type="PANTHER" id="PTHR28008:SF1">
    <property type="entry name" value="DOMAIN PROTEIN, PUTATIVE (AFU_ORTHOLOGUE AFUA_3G10980)-RELATED"/>
    <property type="match status" value="1"/>
</dbReference>
<dbReference type="EMBL" id="JADFFM010000002">
    <property type="protein sequence ID" value="MBE9668806.1"/>
    <property type="molecule type" value="Genomic_DNA"/>
</dbReference>
<proteinExistence type="predicted"/>